<evidence type="ECO:0000313" key="12">
    <source>
        <dbReference type="Proteomes" id="UP001141552"/>
    </source>
</evidence>
<dbReference type="PROSITE" id="PS00375">
    <property type="entry name" value="UDPGT"/>
    <property type="match status" value="1"/>
</dbReference>
<dbReference type="Proteomes" id="UP001141552">
    <property type="component" value="Unassembled WGS sequence"/>
</dbReference>
<dbReference type="OrthoDB" id="5835829at2759"/>
<keyword evidence="12" id="KW-1185">Reference proteome</keyword>
<evidence type="ECO:0000256" key="6">
    <source>
        <dbReference type="ARBA" id="ARBA00047606"/>
    </source>
</evidence>
<keyword evidence="3 9" id="KW-0328">Glycosyltransferase</keyword>
<dbReference type="EMBL" id="JAKUCV010003629">
    <property type="protein sequence ID" value="KAJ4838174.1"/>
    <property type="molecule type" value="Genomic_DNA"/>
</dbReference>
<dbReference type="InterPro" id="IPR002213">
    <property type="entry name" value="UDP_glucos_trans"/>
</dbReference>
<evidence type="ECO:0000256" key="4">
    <source>
        <dbReference type="ARBA" id="ARBA00022679"/>
    </source>
</evidence>
<organism evidence="11 12">
    <name type="scientific">Turnera subulata</name>
    <dbReference type="NCBI Taxonomy" id="218843"/>
    <lineage>
        <taxon>Eukaryota</taxon>
        <taxon>Viridiplantae</taxon>
        <taxon>Streptophyta</taxon>
        <taxon>Embryophyta</taxon>
        <taxon>Tracheophyta</taxon>
        <taxon>Spermatophyta</taxon>
        <taxon>Magnoliopsida</taxon>
        <taxon>eudicotyledons</taxon>
        <taxon>Gunneridae</taxon>
        <taxon>Pentapetalae</taxon>
        <taxon>rosids</taxon>
        <taxon>fabids</taxon>
        <taxon>Malpighiales</taxon>
        <taxon>Passifloraceae</taxon>
        <taxon>Turnera</taxon>
    </lineage>
</organism>
<dbReference type="GO" id="GO:0080043">
    <property type="term" value="F:quercetin 3-O-glucosyltransferase activity"/>
    <property type="evidence" value="ECO:0007669"/>
    <property type="project" value="TreeGrafter"/>
</dbReference>
<evidence type="ECO:0000256" key="3">
    <source>
        <dbReference type="ARBA" id="ARBA00022676"/>
    </source>
</evidence>
<protein>
    <recommendedName>
        <fullName evidence="10">Glycosyltransferase</fullName>
        <ecNumber evidence="10">2.4.1.-</ecNumber>
    </recommendedName>
</protein>
<accession>A0A9Q0FUL4</accession>
<evidence type="ECO:0000256" key="2">
    <source>
        <dbReference type="ARBA" id="ARBA00009995"/>
    </source>
</evidence>
<dbReference type="SUPFAM" id="SSF53756">
    <property type="entry name" value="UDP-Glycosyltransferase/glycogen phosphorylase"/>
    <property type="match status" value="1"/>
</dbReference>
<dbReference type="CDD" id="cd03784">
    <property type="entry name" value="GT1_Gtf-like"/>
    <property type="match status" value="1"/>
</dbReference>
<proteinExistence type="inferred from homology"/>
<sequence>MGSITTQKPHAVLVPYPAQGHVNPFMQLGKLLQARGFHITFVNTEHNHRRLIRSKGEEFVKGEPDFRFEAIPDGLPQTDKDATQHVPSLCHSTRRTCLEPFKALINKLNSPSSGVPPVSCIISDGVMCFAIDAAEQLGIPEVQFWTASAVGFLAYYWDDELLKRGIVPFKDENFLTDGSLLEPVDYIPGTRGLQLRDMPSFIRITSLEGETMYEFMGSEARKNLKASAMIINTFEDFEKESLDCLREMYPNIYPIGPLTLLTKTLLPEAESTASLWKEDRHCLEWLDKREADTVVYVNYGCVTTMSDEHFKEFAWGLAKSNHPFLWIVRPDVVMGSSGVLPEEFYEEIKGRGLLASWCPQEKVLNHPAVGAFLSHSGWNSTMESMSGGVPMLCWPFFAEQQTNCKYARTVWGVGMEVDHDVKRDAVAALIKEMMETEKGKQLRQKALEWKKKAHDATAVGGSSFNYFDRFIKEGLHYEG</sequence>
<comment type="pathway">
    <text evidence="1">Pigment biosynthesis; anthocyanin biosynthesis.</text>
</comment>
<comment type="catalytic activity">
    <reaction evidence="7">
        <text>2-hydroxy-2-methylpropanenitrile + UDP-alpha-D-glucose = linamarin + UDP + H(+)</text>
        <dbReference type="Rhea" id="RHEA:20009"/>
        <dbReference type="ChEBI" id="CHEBI:15348"/>
        <dbReference type="ChEBI" id="CHEBI:15378"/>
        <dbReference type="ChEBI" id="CHEBI:16441"/>
        <dbReference type="ChEBI" id="CHEBI:58223"/>
        <dbReference type="ChEBI" id="CHEBI:58885"/>
        <dbReference type="EC" id="2.4.1.63"/>
    </reaction>
</comment>
<dbReference type="Pfam" id="PF00201">
    <property type="entry name" value="UDPGT"/>
    <property type="match status" value="1"/>
</dbReference>
<reference evidence="11" key="2">
    <citation type="journal article" date="2023" name="Plants (Basel)">
        <title>Annotation of the Turnera subulata (Passifloraceae) Draft Genome Reveals the S-Locus Evolved after the Divergence of Turneroideae from Passifloroideae in a Stepwise Manner.</title>
        <authorList>
            <person name="Henning P.M."/>
            <person name="Roalson E.H."/>
            <person name="Mir W."/>
            <person name="McCubbin A.G."/>
            <person name="Shore J.S."/>
        </authorList>
    </citation>
    <scope>NUCLEOTIDE SEQUENCE</scope>
    <source>
        <strain evidence="11">F60SS</strain>
    </source>
</reference>
<dbReference type="GO" id="GO:0006952">
    <property type="term" value="P:defense response"/>
    <property type="evidence" value="ECO:0007669"/>
    <property type="project" value="UniProtKB-KW"/>
</dbReference>
<evidence type="ECO:0000256" key="1">
    <source>
        <dbReference type="ARBA" id="ARBA00004935"/>
    </source>
</evidence>
<dbReference type="Gene3D" id="3.40.50.2000">
    <property type="entry name" value="Glycogen Phosphorylase B"/>
    <property type="match status" value="2"/>
</dbReference>
<dbReference type="GO" id="GO:0080044">
    <property type="term" value="F:quercetin 7-O-glucosyltransferase activity"/>
    <property type="evidence" value="ECO:0007669"/>
    <property type="project" value="TreeGrafter"/>
</dbReference>
<evidence type="ECO:0000256" key="7">
    <source>
        <dbReference type="ARBA" id="ARBA00052877"/>
    </source>
</evidence>
<evidence type="ECO:0000256" key="5">
    <source>
        <dbReference type="ARBA" id="ARBA00022821"/>
    </source>
</evidence>
<comment type="similarity">
    <text evidence="2 9">Belongs to the UDP-glycosyltransferase family.</text>
</comment>
<dbReference type="PANTHER" id="PTHR11926:SF1547">
    <property type="entry name" value="GLYCOSYLTRANSFERASE"/>
    <property type="match status" value="1"/>
</dbReference>
<name>A0A9Q0FUL4_9ROSI</name>
<dbReference type="FunFam" id="3.40.50.2000:FF:000055">
    <property type="entry name" value="Glycosyltransferase"/>
    <property type="match status" value="1"/>
</dbReference>
<dbReference type="InterPro" id="IPR035595">
    <property type="entry name" value="UDP_glycos_trans_CS"/>
</dbReference>
<evidence type="ECO:0000256" key="10">
    <source>
        <dbReference type="RuleBase" id="RU362057"/>
    </source>
</evidence>
<evidence type="ECO:0000256" key="8">
    <source>
        <dbReference type="ARBA" id="ARBA00056778"/>
    </source>
</evidence>
<dbReference type="GO" id="GO:0047213">
    <property type="term" value="F:anthocyanidin 3-O-glucosyltransferase activity"/>
    <property type="evidence" value="ECO:0007669"/>
    <property type="project" value="UniProtKB-EC"/>
</dbReference>
<dbReference type="GO" id="GO:0050057">
    <property type="term" value="F:linamarin synthase activity"/>
    <property type="evidence" value="ECO:0007669"/>
    <property type="project" value="UniProtKB-EC"/>
</dbReference>
<dbReference type="AlphaFoldDB" id="A0A9Q0FUL4"/>
<dbReference type="EC" id="2.4.1.-" evidence="10"/>
<keyword evidence="4 9" id="KW-0808">Transferase</keyword>
<evidence type="ECO:0000256" key="9">
    <source>
        <dbReference type="RuleBase" id="RU003718"/>
    </source>
</evidence>
<dbReference type="PANTHER" id="PTHR11926">
    <property type="entry name" value="GLUCOSYL/GLUCURONOSYL TRANSFERASES"/>
    <property type="match status" value="1"/>
</dbReference>
<dbReference type="FunFam" id="3.40.50.2000:FF:000027">
    <property type="entry name" value="Glycosyltransferase"/>
    <property type="match status" value="1"/>
</dbReference>
<evidence type="ECO:0000313" key="11">
    <source>
        <dbReference type="EMBL" id="KAJ4838174.1"/>
    </source>
</evidence>
<reference evidence="11" key="1">
    <citation type="submission" date="2022-02" db="EMBL/GenBank/DDBJ databases">
        <authorList>
            <person name="Henning P.M."/>
            <person name="McCubbin A.G."/>
            <person name="Shore J.S."/>
        </authorList>
    </citation>
    <scope>NUCLEOTIDE SEQUENCE</scope>
    <source>
        <strain evidence="11">F60SS</strain>
        <tissue evidence="11">Leaves</tissue>
    </source>
</reference>
<gene>
    <name evidence="11" type="ORF">Tsubulata_047227</name>
</gene>
<comment type="function">
    <text evidence="8">UDP-glucosyltransferase catalyzing in planta synthesis of cyanogenic glucosides. Able to glucosylate acetone cyanohydrin and 2-hydroxy-2-methylbutyronitrile, forming linamarin and lotaustralin. Also accepts, to some extent, a wide range of potential acceptor substrates, including simple alcohols, flavonoids, isoflavonoids and other hydroxynitriles such as p-hydroxymandelonitrile, mandelonitrile, (E)-4-hydroxy-2-methylbut-2-enenitrile and (E)- 2-(hydroxymethyl)but-2-enenitrile.</text>
</comment>
<comment type="caution">
    <text evidence="11">The sequence shown here is derived from an EMBL/GenBank/DDBJ whole genome shotgun (WGS) entry which is preliminary data.</text>
</comment>
<keyword evidence="5" id="KW-0611">Plant defense</keyword>
<comment type="catalytic activity">
    <reaction evidence="6">
        <text>an anthocyanidin + UDP-alpha-D-glucose + H(+) = an anthocyanidin 3-O-beta-D-glucoside + UDP</text>
        <dbReference type="Rhea" id="RHEA:20093"/>
        <dbReference type="ChEBI" id="CHEBI:15378"/>
        <dbReference type="ChEBI" id="CHEBI:16307"/>
        <dbReference type="ChEBI" id="CHEBI:58223"/>
        <dbReference type="ChEBI" id="CHEBI:58885"/>
        <dbReference type="ChEBI" id="CHEBI:143576"/>
        <dbReference type="EC" id="2.4.1.115"/>
    </reaction>
</comment>